<proteinExistence type="predicted"/>
<dbReference type="Pfam" id="PF04818">
    <property type="entry name" value="CID"/>
    <property type="match status" value="1"/>
</dbReference>
<name>A0A669R447_PHACC</name>
<organism evidence="2 3">
    <name type="scientific">Phasianus colchicus</name>
    <name type="common">Common pheasant</name>
    <dbReference type="NCBI Taxonomy" id="9054"/>
    <lineage>
        <taxon>Eukaryota</taxon>
        <taxon>Metazoa</taxon>
        <taxon>Chordata</taxon>
        <taxon>Craniata</taxon>
        <taxon>Vertebrata</taxon>
        <taxon>Euteleostomi</taxon>
        <taxon>Archelosauria</taxon>
        <taxon>Archosauria</taxon>
        <taxon>Dinosauria</taxon>
        <taxon>Saurischia</taxon>
        <taxon>Theropoda</taxon>
        <taxon>Coelurosauria</taxon>
        <taxon>Aves</taxon>
        <taxon>Neognathae</taxon>
        <taxon>Galloanserae</taxon>
        <taxon>Galliformes</taxon>
        <taxon>Phasianidae</taxon>
        <taxon>Phasianinae</taxon>
        <taxon>Phasianus</taxon>
    </lineage>
</organism>
<dbReference type="Gene3D" id="1.25.40.90">
    <property type="match status" value="1"/>
</dbReference>
<evidence type="ECO:0000313" key="2">
    <source>
        <dbReference type="Ensembl" id="ENSPCLP00000022531.1"/>
    </source>
</evidence>
<accession>A0A669R447</accession>
<reference evidence="2" key="2">
    <citation type="submission" date="2025-09" db="UniProtKB">
        <authorList>
            <consortium name="Ensembl"/>
        </authorList>
    </citation>
    <scope>IDENTIFICATION</scope>
</reference>
<dbReference type="InterPro" id="IPR008942">
    <property type="entry name" value="ENTH_VHS"/>
</dbReference>
<dbReference type="AlphaFoldDB" id="A0A669R447"/>
<feature type="domain" description="CID" evidence="1">
    <location>
        <begin position="14"/>
        <end position="58"/>
    </location>
</feature>
<protein>
    <recommendedName>
        <fullName evidence="1">CID domain-containing protein</fullName>
    </recommendedName>
</protein>
<dbReference type="Ensembl" id="ENSPCLT00000031198.1">
    <property type="protein sequence ID" value="ENSPCLP00000022531.1"/>
    <property type="gene ID" value="ENSPCLG00000019793.1"/>
</dbReference>
<reference evidence="2" key="1">
    <citation type="submission" date="2025-08" db="UniProtKB">
        <authorList>
            <consortium name="Ensembl"/>
        </authorList>
    </citation>
    <scope>IDENTIFICATION</scope>
</reference>
<evidence type="ECO:0000313" key="3">
    <source>
        <dbReference type="Proteomes" id="UP000472261"/>
    </source>
</evidence>
<keyword evidence="3" id="KW-1185">Reference proteome</keyword>
<dbReference type="InterPro" id="IPR006569">
    <property type="entry name" value="CID_dom"/>
</dbReference>
<sequence>MWVGFWRESAQQKALERKLLELRNMQQSVQPLNLWLIHHHKDLGLIVSVWEQELQKLKVMKIHCFADVK</sequence>
<dbReference type="Proteomes" id="UP000472261">
    <property type="component" value="Unplaced"/>
</dbReference>
<evidence type="ECO:0000259" key="1">
    <source>
        <dbReference type="Pfam" id="PF04818"/>
    </source>
</evidence>